<organism evidence="2 3">
    <name type="scientific">Francisella philomiragia</name>
    <dbReference type="NCBI Taxonomy" id="28110"/>
    <lineage>
        <taxon>Bacteria</taxon>
        <taxon>Pseudomonadati</taxon>
        <taxon>Pseudomonadota</taxon>
        <taxon>Gammaproteobacteria</taxon>
        <taxon>Thiotrichales</taxon>
        <taxon>Francisellaceae</taxon>
        <taxon>Francisella</taxon>
    </lineage>
</organism>
<dbReference type="Proteomes" id="UP000031830">
    <property type="component" value="Chromosome"/>
</dbReference>
<accession>A0A0B6D7C5</accession>
<evidence type="ECO:0000313" key="3">
    <source>
        <dbReference type="Proteomes" id="UP000031830"/>
    </source>
</evidence>
<feature type="transmembrane region" description="Helical" evidence="1">
    <location>
        <begin position="93"/>
        <end position="115"/>
    </location>
</feature>
<dbReference type="KEGG" id="fpz:LA55_181"/>
<sequence length="160" mass="18007">MTKDWKYYLGLLLFILSFVPYVVVFCIMPFLGLSTSSYLAISSILLVSAEGIFLISVMLLGKVIIDTIKSAIKTIFKSAFTTQKPISRTRHSIGLVMFFASLVYPTLLLEMILIFDKINQVGQLNMMLILFSGDIIFVASFFVLGGDFINKLKSVFRYSN</sequence>
<dbReference type="OrthoDB" id="278817at2"/>
<evidence type="ECO:0000256" key="1">
    <source>
        <dbReference type="SAM" id="Phobius"/>
    </source>
</evidence>
<evidence type="ECO:0000313" key="2">
    <source>
        <dbReference type="EMBL" id="AJI54207.1"/>
    </source>
</evidence>
<proteinExistence type="predicted"/>
<feature type="transmembrane region" description="Helical" evidence="1">
    <location>
        <begin position="127"/>
        <end position="149"/>
    </location>
</feature>
<feature type="transmembrane region" description="Helical" evidence="1">
    <location>
        <begin position="37"/>
        <end position="60"/>
    </location>
</feature>
<dbReference type="InterPro" id="IPR047961">
    <property type="entry name" value="Transp_suffix-like"/>
</dbReference>
<dbReference type="AlphaFoldDB" id="A0A0B6D7C5"/>
<feature type="transmembrane region" description="Helical" evidence="1">
    <location>
        <begin position="7"/>
        <end position="31"/>
    </location>
</feature>
<keyword evidence="1" id="KW-0812">Transmembrane</keyword>
<keyword evidence="1" id="KW-0472">Membrane</keyword>
<dbReference type="STRING" id="28110.KU46_732"/>
<dbReference type="NCBIfam" id="NF033684">
    <property type="entry name" value="suffix_2_RND"/>
    <property type="match status" value="1"/>
</dbReference>
<protein>
    <submittedName>
        <fullName evidence="2">Putative membrane protein</fullName>
    </submittedName>
</protein>
<dbReference type="RefSeq" id="WP_044525482.1">
    <property type="nucleotide sequence ID" value="NZ_CP009440.1"/>
</dbReference>
<dbReference type="EMBL" id="CP009440">
    <property type="protein sequence ID" value="AJI54207.1"/>
    <property type="molecule type" value="Genomic_DNA"/>
</dbReference>
<keyword evidence="1" id="KW-1133">Transmembrane helix</keyword>
<reference evidence="2 3" key="1">
    <citation type="journal article" date="2015" name="Genome Announc.">
        <title>Genome sequencing of 18 francisella strains to aid in assay development and testing.</title>
        <authorList>
            <person name="Johnson S.L."/>
            <person name="Daligault H.E."/>
            <person name="Davenport K.W."/>
            <person name="Coyne S.R."/>
            <person name="Frey K.G."/>
            <person name="Koroleva G.I."/>
            <person name="Broomall S.M."/>
            <person name="Bishop-Lilly K.A."/>
            <person name="Bruce D.C."/>
            <person name="Chertkov O."/>
            <person name="Freitas T."/>
            <person name="Jaissle J."/>
            <person name="Ladner J.T."/>
            <person name="Rosenzweig C.N."/>
            <person name="Gibbons H.S."/>
            <person name="Palacios G.F."/>
            <person name="Redden C.L."/>
            <person name="Xu Y."/>
            <person name="Minogue T.D."/>
            <person name="Chain P.S."/>
        </authorList>
    </citation>
    <scope>NUCLEOTIDE SEQUENCE [LARGE SCALE GENOMIC DNA]</scope>
    <source>
        <strain evidence="2 3">GA01-2794</strain>
    </source>
</reference>
<name>A0A0B6D7C5_9GAMM</name>
<gene>
    <name evidence="2" type="ORF">LA55_181</name>
</gene>